<reference evidence="1 2" key="1">
    <citation type="journal article" date="2019" name="Environ. Microbiol.">
        <title>Genomics insights into ecotype formation of ammonia-oxidizing archaea in the deep ocean.</title>
        <authorList>
            <person name="Wang Y."/>
            <person name="Huang J.M."/>
            <person name="Cui G.J."/>
            <person name="Nunoura T."/>
            <person name="Takaki Y."/>
            <person name="Li W.L."/>
            <person name="Li J."/>
            <person name="Gao Z.M."/>
            <person name="Takai K."/>
            <person name="Zhang A.Q."/>
            <person name="Stepanauskas R."/>
        </authorList>
    </citation>
    <scope>NUCLEOTIDE SEQUENCE [LARGE SCALE GENOMIC DNA]</scope>
    <source>
        <strain evidence="1 2">T1C4</strain>
    </source>
</reference>
<gene>
    <name evidence="1" type="ORF">HX847_02650</name>
</gene>
<dbReference type="AlphaFoldDB" id="A0A7K4NY07"/>
<dbReference type="Proteomes" id="UP000559282">
    <property type="component" value="Unassembled WGS sequence"/>
</dbReference>
<evidence type="ECO:0000313" key="2">
    <source>
        <dbReference type="Proteomes" id="UP000559282"/>
    </source>
</evidence>
<evidence type="ECO:0000313" key="1">
    <source>
        <dbReference type="EMBL" id="NWK07308.1"/>
    </source>
</evidence>
<dbReference type="EMBL" id="JACATF010000007">
    <property type="protein sequence ID" value="NWK07308.1"/>
    <property type="molecule type" value="Genomic_DNA"/>
</dbReference>
<organism evidence="1 2">
    <name type="scientific">Marine Group I thaumarchaeote</name>
    <dbReference type="NCBI Taxonomy" id="2511932"/>
    <lineage>
        <taxon>Archaea</taxon>
        <taxon>Nitrososphaerota</taxon>
        <taxon>Marine Group I</taxon>
    </lineage>
</organism>
<proteinExistence type="predicted"/>
<accession>A0A7K4NY07</accession>
<sequence length="88" mass="9731">MKQLLTILCLVLLSSYSYSQEGLRESFYKIGQLQFKAKNLIGDLGVALAKKLLSELGQPALENEKKADYASRIRQDALGVLGLKLDDS</sequence>
<protein>
    <submittedName>
        <fullName evidence="1">Uncharacterized protein</fullName>
    </submittedName>
</protein>
<name>A0A7K4NY07_9ARCH</name>
<comment type="caution">
    <text evidence="1">The sequence shown here is derived from an EMBL/GenBank/DDBJ whole genome shotgun (WGS) entry which is preliminary data.</text>
</comment>